<keyword evidence="10" id="KW-1185">Reference proteome</keyword>
<feature type="transmembrane region" description="Helical" evidence="7">
    <location>
        <begin position="118"/>
        <end position="137"/>
    </location>
</feature>
<evidence type="ECO:0000256" key="5">
    <source>
        <dbReference type="ARBA" id="ARBA00023136"/>
    </source>
</evidence>
<comment type="similarity">
    <text evidence="2">Belongs to the TDE1 family.</text>
</comment>
<dbReference type="Pfam" id="PF03348">
    <property type="entry name" value="Serinc"/>
    <property type="match status" value="1"/>
</dbReference>
<feature type="transmembrane region" description="Helical" evidence="7">
    <location>
        <begin position="39"/>
        <end position="60"/>
    </location>
</feature>
<evidence type="ECO:0000256" key="3">
    <source>
        <dbReference type="ARBA" id="ARBA00022692"/>
    </source>
</evidence>
<feature type="transmembrane region" description="Helical" evidence="7">
    <location>
        <begin position="218"/>
        <end position="238"/>
    </location>
</feature>
<proteinExistence type="inferred from homology"/>
<feature type="transmembrane region" description="Helical" evidence="7">
    <location>
        <begin position="143"/>
        <end position="167"/>
    </location>
</feature>
<comment type="caution">
    <text evidence="9">The sequence shown here is derived from an EMBL/GenBank/DDBJ whole genome shotgun (WGS) entry which is preliminary data.</text>
</comment>
<dbReference type="AlphaFoldDB" id="A0A8S1K6W7"/>
<feature type="transmembrane region" description="Helical" evidence="7">
    <location>
        <begin position="86"/>
        <end position="106"/>
    </location>
</feature>
<comment type="subcellular location">
    <subcellularLocation>
        <location evidence="1">Membrane</location>
        <topology evidence="1">Multi-pass membrane protein</topology>
    </subcellularLocation>
</comment>
<feature type="transmembrane region" description="Helical" evidence="7">
    <location>
        <begin position="187"/>
        <end position="212"/>
    </location>
</feature>
<accession>A0A8S1K6W7</accession>
<dbReference type="GO" id="GO:0016020">
    <property type="term" value="C:membrane"/>
    <property type="evidence" value="ECO:0007669"/>
    <property type="project" value="UniProtKB-SubCell"/>
</dbReference>
<sequence>MCLTATMDALCCTGMVCCKTICCCCKSCCGSTFKEQIKLAYILLNYTTIFVTMIFCYFLQGLFDNYLKFIQCPTDDNSQCLGVSSIYRICFVLMWMYIFLMIFMLIRGEIAKIANESLWPLKFLFIAIFFFGTLFIHNSFFKGYVYFAIVISGLFMVFQIIMLIDVFYLWGQSWISIYDNGGEYMKYILIITTAILYGGALTLNIFNFIWFSGCGTNIFMNIFTIILIVGATGVQLLGWNPQGSLLTSGAMAIYIVFQAYQAQSSWPESQCNSLSKSEGTRIIEIVVGILLTIVSLLYLTFGTSNSSSINLVQLESKDEKLENQQREANQDEEQQLLQQQQQQQKLEEAKELVKQAEMLPYTTNQYLMFHFIMFITIIYMMILLTNWSEPNFNENSFEAYQPNKLAYWVKMVTSWLAALLYIWTLIAPHIFPDRDFS</sequence>
<feature type="region of interest" description="Disordered" evidence="6">
    <location>
        <begin position="320"/>
        <end position="340"/>
    </location>
</feature>
<dbReference type="PANTHER" id="PTHR10383">
    <property type="entry name" value="SERINE INCORPORATOR"/>
    <property type="match status" value="1"/>
</dbReference>
<evidence type="ECO:0000256" key="2">
    <source>
        <dbReference type="ARBA" id="ARBA00006665"/>
    </source>
</evidence>
<protein>
    <recommendedName>
        <fullName evidence="11">Serine incorporator</fullName>
    </recommendedName>
</protein>
<feature type="transmembrane region" description="Helical" evidence="7">
    <location>
        <begin position="366"/>
        <end position="387"/>
    </location>
</feature>
<evidence type="ECO:0000256" key="7">
    <source>
        <dbReference type="SAM" id="Phobius"/>
    </source>
</evidence>
<feature type="compositionally biased region" description="Basic and acidic residues" evidence="6">
    <location>
        <begin position="320"/>
        <end position="329"/>
    </location>
</feature>
<keyword evidence="5 7" id="KW-0472">Membrane</keyword>
<evidence type="ECO:0000256" key="8">
    <source>
        <dbReference type="SAM" id="SignalP"/>
    </source>
</evidence>
<evidence type="ECO:0000313" key="9">
    <source>
        <dbReference type="EMBL" id="CAD8050527.1"/>
    </source>
</evidence>
<keyword evidence="4 7" id="KW-1133">Transmembrane helix</keyword>
<feature type="chain" id="PRO_5035829997" description="Serine incorporator" evidence="8">
    <location>
        <begin position="19"/>
        <end position="437"/>
    </location>
</feature>
<dbReference type="Proteomes" id="UP000688137">
    <property type="component" value="Unassembled WGS sequence"/>
</dbReference>
<evidence type="ECO:0008006" key="11">
    <source>
        <dbReference type="Google" id="ProtNLM"/>
    </source>
</evidence>
<dbReference type="EMBL" id="CAJJDM010000012">
    <property type="protein sequence ID" value="CAD8050527.1"/>
    <property type="molecule type" value="Genomic_DNA"/>
</dbReference>
<name>A0A8S1K6W7_PARPR</name>
<dbReference type="PANTHER" id="PTHR10383:SF9">
    <property type="entry name" value="SERINE INCORPORATOR, ISOFORM F"/>
    <property type="match status" value="1"/>
</dbReference>
<evidence type="ECO:0000313" key="10">
    <source>
        <dbReference type="Proteomes" id="UP000688137"/>
    </source>
</evidence>
<gene>
    <name evidence="9" type="ORF">PPRIM_AZ9-3.1.T0170102</name>
</gene>
<dbReference type="OMA" id="KSPQWWD"/>
<keyword evidence="3 7" id="KW-0812">Transmembrane</keyword>
<keyword evidence="8" id="KW-0732">Signal</keyword>
<evidence type="ECO:0000256" key="1">
    <source>
        <dbReference type="ARBA" id="ARBA00004141"/>
    </source>
</evidence>
<organism evidence="9 10">
    <name type="scientific">Paramecium primaurelia</name>
    <dbReference type="NCBI Taxonomy" id="5886"/>
    <lineage>
        <taxon>Eukaryota</taxon>
        <taxon>Sar</taxon>
        <taxon>Alveolata</taxon>
        <taxon>Ciliophora</taxon>
        <taxon>Intramacronucleata</taxon>
        <taxon>Oligohymenophorea</taxon>
        <taxon>Peniculida</taxon>
        <taxon>Parameciidae</taxon>
        <taxon>Paramecium</taxon>
    </lineage>
</organism>
<feature type="transmembrane region" description="Helical" evidence="7">
    <location>
        <begin position="407"/>
        <end position="431"/>
    </location>
</feature>
<evidence type="ECO:0000256" key="4">
    <source>
        <dbReference type="ARBA" id="ARBA00022989"/>
    </source>
</evidence>
<reference evidence="9" key="1">
    <citation type="submission" date="2021-01" db="EMBL/GenBank/DDBJ databases">
        <authorList>
            <consortium name="Genoscope - CEA"/>
            <person name="William W."/>
        </authorList>
    </citation>
    <scope>NUCLEOTIDE SEQUENCE</scope>
</reference>
<feature type="transmembrane region" description="Helical" evidence="7">
    <location>
        <begin position="282"/>
        <end position="301"/>
    </location>
</feature>
<dbReference type="InterPro" id="IPR005016">
    <property type="entry name" value="TDE1/TMS"/>
</dbReference>
<evidence type="ECO:0000256" key="6">
    <source>
        <dbReference type="SAM" id="MobiDB-lite"/>
    </source>
</evidence>
<feature type="signal peptide" evidence="8">
    <location>
        <begin position="1"/>
        <end position="18"/>
    </location>
</feature>